<keyword evidence="2 6" id="KW-0812">Transmembrane</keyword>
<evidence type="ECO:0000256" key="1">
    <source>
        <dbReference type="ARBA" id="ARBA00004370"/>
    </source>
</evidence>
<evidence type="ECO:0000256" key="6">
    <source>
        <dbReference type="SAM" id="Phobius"/>
    </source>
</evidence>
<dbReference type="PROSITE" id="PS50221">
    <property type="entry name" value="GAIN_B"/>
    <property type="match status" value="1"/>
</dbReference>
<feature type="non-terminal residue" evidence="8">
    <location>
        <position position="92"/>
    </location>
</feature>
<keyword evidence="9" id="KW-1185">Reference proteome</keyword>
<comment type="caution">
    <text evidence="8">The sequence shown here is derived from an EMBL/GenBank/DDBJ whole genome shotgun (WGS) entry which is preliminary data.</text>
</comment>
<evidence type="ECO:0000259" key="7">
    <source>
        <dbReference type="PROSITE" id="PS50221"/>
    </source>
</evidence>
<keyword evidence="5" id="KW-1015">Disulfide bond</keyword>
<gene>
    <name evidence="8" type="ORF">JOQ06_024746</name>
</gene>
<feature type="transmembrane region" description="Helical" evidence="6">
    <location>
        <begin position="64"/>
        <end position="83"/>
    </location>
</feature>
<evidence type="ECO:0000256" key="5">
    <source>
        <dbReference type="ARBA" id="ARBA00023157"/>
    </source>
</evidence>
<dbReference type="InterPro" id="IPR000203">
    <property type="entry name" value="GPS"/>
</dbReference>
<dbReference type="AlphaFoldDB" id="A0AAD6A9D1"/>
<organism evidence="8 9">
    <name type="scientific">Pogonophryne albipinna</name>
    <dbReference type="NCBI Taxonomy" id="1090488"/>
    <lineage>
        <taxon>Eukaryota</taxon>
        <taxon>Metazoa</taxon>
        <taxon>Chordata</taxon>
        <taxon>Craniata</taxon>
        <taxon>Vertebrata</taxon>
        <taxon>Euteleostomi</taxon>
        <taxon>Actinopterygii</taxon>
        <taxon>Neopterygii</taxon>
        <taxon>Teleostei</taxon>
        <taxon>Neoteleostei</taxon>
        <taxon>Acanthomorphata</taxon>
        <taxon>Eupercaria</taxon>
        <taxon>Perciformes</taxon>
        <taxon>Notothenioidei</taxon>
        <taxon>Pogonophryne</taxon>
    </lineage>
</organism>
<proteinExistence type="predicted"/>
<dbReference type="InterPro" id="IPR046338">
    <property type="entry name" value="GAIN_dom_sf"/>
</dbReference>
<sequence>SLFMSPLPPPLLPTSREAGAENWGTEGCQTLASTTVHTKCLCSRISTYAVLAQQAKDPFSLPPFINLLFTLLTLSVVIPTYAFDCCGHKMFP</sequence>
<accession>A0AAD6A9D1</accession>
<dbReference type="Proteomes" id="UP001219934">
    <property type="component" value="Unassembled WGS sequence"/>
</dbReference>
<feature type="domain" description="GAIN-B" evidence="7">
    <location>
        <begin position="1"/>
        <end position="58"/>
    </location>
</feature>
<keyword evidence="4 6" id="KW-0472">Membrane</keyword>
<evidence type="ECO:0000313" key="9">
    <source>
        <dbReference type="Proteomes" id="UP001219934"/>
    </source>
</evidence>
<dbReference type="EMBL" id="JAPTMU010000167">
    <property type="protein sequence ID" value="KAJ4920793.1"/>
    <property type="molecule type" value="Genomic_DNA"/>
</dbReference>
<evidence type="ECO:0000256" key="3">
    <source>
        <dbReference type="ARBA" id="ARBA00022989"/>
    </source>
</evidence>
<evidence type="ECO:0000256" key="2">
    <source>
        <dbReference type="ARBA" id="ARBA00022692"/>
    </source>
</evidence>
<keyword evidence="3 6" id="KW-1133">Transmembrane helix</keyword>
<protein>
    <recommendedName>
        <fullName evidence="7">GAIN-B domain-containing protein</fullName>
    </recommendedName>
</protein>
<comment type="subcellular location">
    <subcellularLocation>
        <location evidence="1">Membrane</location>
    </subcellularLocation>
</comment>
<name>A0AAD6A9D1_9TELE</name>
<dbReference type="Pfam" id="PF01825">
    <property type="entry name" value="GPS"/>
    <property type="match status" value="1"/>
</dbReference>
<evidence type="ECO:0000256" key="4">
    <source>
        <dbReference type="ARBA" id="ARBA00023136"/>
    </source>
</evidence>
<evidence type="ECO:0000313" key="8">
    <source>
        <dbReference type="EMBL" id="KAJ4920793.1"/>
    </source>
</evidence>
<dbReference type="GO" id="GO:0016020">
    <property type="term" value="C:membrane"/>
    <property type="evidence" value="ECO:0007669"/>
    <property type="project" value="UniProtKB-SubCell"/>
</dbReference>
<reference evidence="8" key="1">
    <citation type="submission" date="2022-11" db="EMBL/GenBank/DDBJ databases">
        <title>Chromosome-level genome of Pogonophryne albipinna.</title>
        <authorList>
            <person name="Jo E."/>
        </authorList>
    </citation>
    <scope>NUCLEOTIDE SEQUENCE</scope>
    <source>
        <strain evidence="8">SGF0006</strain>
        <tissue evidence="8">Muscle</tissue>
    </source>
</reference>
<dbReference type="InterPro" id="IPR057244">
    <property type="entry name" value="GAIN_B"/>
</dbReference>
<dbReference type="Gene3D" id="2.60.220.50">
    <property type="match status" value="1"/>
</dbReference>